<keyword evidence="2" id="KW-1185">Reference proteome</keyword>
<evidence type="ECO:0000313" key="1">
    <source>
        <dbReference type="EMBL" id="MDR6246479.1"/>
    </source>
</evidence>
<gene>
    <name evidence="1" type="ORF">JOC58_004424</name>
</gene>
<protein>
    <submittedName>
        <fullName evidence="1">Uncharacterized protein</fullName>
    </submittedName>
</protein>
<proteinExistence type="predicted"/>
<name>A0ABU1J4Q1_9BACL</name>
<sequence>MNVQSLCISVVYSGMPSLFGSYEPSFGAITNTYIGKIIQLFMVKYLNYKQLIKFNYFSVFFSQLN</sequence>
<evidence type="ECO:0000313" key="2">
    <source>
        <dbReference type="Proteomes" id="UP001185028"/>
    </source>
</evidence>
<accession>A0ABU1J4Q1</accession>
<comment type="caution">
    <text evidence="1">The sequence shown here is derived from an EMBL/GenBank/DDBJ whole genome shotgun (WGS) entry which is preliminary data.</text>
</comment>
<organism evidence="1 2">
    <name type="scientific">Paenibacillus hunanensis</name>
    <dbReference type="NCBI Taxonomy" id="539262"/>
    <lineage>
        <taxon>Bacteria</taxon>
        <taxon>Bacillati</taxon>
        <taxon>Bacillota</taxon>
        <taxon>Bacilli</taxon>
        <taxon>Bacillales</taxon>
        <taxon>Paenibacillaceae</taxon>
        <taxon>Paenibacillus</taxon>
    </lineage>
</organism>
<dbReference type="EMBL" id="JAVDQH010000030">
    <property type="protein sequence ID" value="MDR6246479.1"/>
    <property type="molecule type" value="Genomic_DNA"/>
</dbReference>
<reference evidence="1 2" key="1">
    <citation type="submission" date="2023-07" db="EMBL/GenBank/DDBJ databases">
        <title>Genomic Encyclopedia of Type Strains, Phase IV (KMG-IV): sequencing the most valuable type-strain genomes for metagenomic binning, comparative biology and taxonomic classification.</title>
        <authorList>
            <person name="Goeker M."/>
        </authorList>
    </citation>
    <scope>NUCLEOTIDE SEQUENCE [LARGE SCALE GENOMIC DNA]</scope>
    <source>
        <strain evidence="1 2">DSM 22170</strain>
    </source>
</reference>
<dbReference type="Proteomes" id="UP001185028">
    <property type="component" value="Unassembled WGS sequence"/>
</dbReference>